<feature type="binding site" evidence="8">
    <location>
        <position position="188"/>
    </location>
    <ligand>
        <name>Zn(2+)</name>
        <dbReference type="ChEBI" id="CHEBI:29105"/>
        <label>2</label>
    </ligand>
</feature>
<feature type="binding site" evidence="8">
    <location>
        <position position="188"/>
    </location>
    <ligand>
        <name>Zn(2+)</name>
        <dbReference type="ChEBI" id="CHEBI:29105"/>
        <label>1</label>
    </ligand>
</feature>
<dbReference type="GO" id="GO:0006508">
    <property type="term" value="P:proteolysis"/>
    <property type="evidence" value="ECO:0007669"/>
    <property type="project" value="UniProtKB-KW"/>
</dbReference>
<dbReference type="Gene3D" id="3.40.630.10">
    <property type="entry name" value="Zn peptidases"/>
    <property type="match status" value="1"/>
</dbReference>
<evidence type="ECO:0000256" key="1">
    <source>
        <dbReference type="ARBA" id="ARBA00006272"/>
    </source>
</evidence>
<dbReference type="HOGENOM" id="CLU_053520_0_0_9"/>
<evidence type="ECO:0000256" key="8">
    <source>
        <dbReference type="PIRSR" id="PIRSR001123-2"/>
    </source>
</evidence>
<feature type="binding site" evidence="8">
    <location>
        <position position="71"/>
    </location>
    <ligand>
        <name>Zn(2+)</name>
        <dbReference type="ChEBI" id="CHEBI:29105"/>
        <label>1</label>
    </ligand>
</feature>
<feature type="binding site" evidence="8">
    <location>
        <position position="322"/>
    </location>
    <ligand>
        <name>Zn(2+)</name>
        <dbReference type="ChEBI" id="CHEBI:29105"/>
        <label>2</label>
    </ligand>
</feature>
<dbReference type="InterPro" id="IPR051464">
    <property type="entry name" value="Peptidase_M42_aminopept"/>
</dbReference>
<dbReference type="OrthoDB" id="361940at2"/>
<dbReference type="PANTHER" id="PTHR32481">
    <property type="entry name" value="AMINOPEPTIDASE"/>
    <property type="match status" value="1"/>
</dbReference>
<evidence type="ECO:0000256" key="6">
    <source>
        <dbReference type="PIRNR" id="PIRNR001123"/>
    </source>
</evidence>
<evidence type="ECO:0000256" key="3">
    <source>
        <dbReference type="ARBA" id="ARBA00022670"/>
    </source>
</evidence>
<dbReference type="KEGG" id="cbv:U729_1680"/>
<gene>
    <name evidence="9" type="ORF">U729_1680</name>
</gene>
<keyword evidence="4 8" id="KW-0479">Metal-binding</keyword>
<evidence type="ECO:0000256" key="2">
    <source>
        <dbReference type="ARBA" id="ARBA00022438"/>
    </source>
</evidence>
<evidence type="ECO:0000313" key="9">
    <source>
        <dbReference type="EMBL" id="AIY83659.1"/>
    </source>
</evidence>
<dbReference type="Gene3D" id="2.40.30.40">
    <property type="entry name" value="Peptidase M42, domain 2"/>
    <property type="match status" value="1"/>
</dbReference>
<dbReference type="AlphaFoldDB" id="A0A0A7FVJ7"/>
<dbReference type="PIRSF" id="PIRSF001123">
    <property type="entry name" value="PepA_GA"/>
    <property type="match status" value="1"/>
</dbReference>
<reference evidence="9 10" key="1">
    <citation type="journal article" date="2015" name="Infect. Genet. Evol.">
        <title>Genomic sequences of six botulinum neurotoxin-producing strains representing three clostridial species illustrate the mobility and diversity of botulinum neurotoxin genes.</title>
        <authorList>
            <person name="Smith T.J."/>
            <person name="Hill K.K."/>
            <person name="Xie G."/>
            <person name="Foley B.T."/>
            <person name="Williamson C.H."/>
            <person name="Foster J.T."/>
            <person name="Johnson S.L."/>
            <person name="Chertkov O."/>
            <person name="Teshima H."/>
            <person name="Gibbons H.S."/>
            <person name="Johnsky L.A."/>
            <person name="Karavis M.A."/>
            <person name="Smith L.A."/>
        </authorList>
    </citation>
    <scope>NUCLEOTIDE SEQUENCE [LARGE SCALE GENOMIC DNA]</scope>
    <source>
        <strain evidence="9 10">Sullivan</strain>
    </source>
</reference>
<evidence type="ECO:0000256" key="5">
    <source>
        <dbReference type="ARBA" id="ARBA00022801"/>
    </source>
</evidence>
<dbReference type="PANTHER" id="PTHR32481:SF7">
    <property type="entry name" value="AMINOPEPTIDASE YHFE-RELATED"/>
    <property type="match status" value="1"/>
</dbReference>
<name>A0A0A7FVJ7_9CLOT</name>
<dbReference type="GO" id="GO:0004177">
    <property type="term" value="F:aminopeptidase activity"/>
    <property type="evidence" value="ECO:0007669"/>
    <property type="project" value="UniProtKB-UniRule"/>
</dbReference>
<feature type="binding site" evidence="8">
    <location>
        <position position="242"/>
    </location>
    <ligand>
        <name>Zn(2+)</name>
        <dbReference type="ChEBI" id="CHEBI:29105"/>
        <label>1</label>
    </ligand>
</feature>
<comment type="similarity">
    <text evidence="1 6">Belongs to the peptidase M42 family.</text>
</comment>
<dbReference type="STRING" id="1561.NPD11_1337"/>
<evidence type="ECO:0000313" key="10">
    <source>
        <dbReference type="Proteomes" id="UP000030635"/>
    </source>
</evidence>
<dbReference type="InterPro" id="IPR008007">
    <property type="entry name" value="Peptidase_M42"/>
</dbReference>
<comment type="cofactor">
    <cofactor evidence="8">
        <name>a divalent metal cation</name>
        <dbReference type="ChEBI" id="CHEBI:60240"/>
    </cofactor>
    <text evidence="8">Binds 2 divalent metal cations per subunit.</text>
</comment>
<proteinExistence type="inferred from homology"/>
<protein>
    <submittedName>
        <fullName evidence="9">M42 glutamyl aminopeptidase family protein</fullName>
    </submittedName>
</protein>
<organism evidence="9 10">
    <name type="scientific">Clostridium baratii str. Sullivan</name>
    <dbReference type="NCBI Taxonomy" id="1415775"/>
    <lineage>
        <taxon>Bacteria</taxon>
        <taxon>Bacillati</taxon>
        <taxon>Bacillota</taxon>
        <taxon>Clostridia</taxon>
        <taxon>Eubacteriales</taxon>
        <taxon>Clostridiaceae</taxon>
        <taxon>Clostridium</taxon>
    </lineage>
</organism>
<evidence type="ECO:0000256" key="7">
    <source>
        <dbReference type="PIRSR" id="PIRSR001123-1"/>
    </source>
</evidence>
<dbReference type="GO" id="GO:0046872">
    <property type="term" value="F:metal ion binding"/>
    <property type="evidence" value="ECO:0007669"/>
    <property type="project" value="UniProtKB-UniRule"/>
</dbReference>
<dbReference type="eggNOG" id="COG1363">
    <property type="taxonomic scope" value="Bacteria"/>
</dbReference>
<keyword evidence="3" id="KW-0645">Protease</keyword>
<dbReference type="Pfam" id="PF05343">
    <property type="entry name" value="Peptidase_M42"/>
    <property type="match status" value="1"/>
</dbReference>
<keyword evidence="10" id="KW-1185">Reference proteome</keyword>
<accession>A0A0A7FVJ7</accession>
<feature type="active site" description="Proton acceptor" evidence="7">
    <location>
        <position position="222"/>
    </location>
</feature>
<feature type="binding site" evidence="8">
    <location>
        <position position="223"/>
    </location>
    <ligand>
        <name>Zn(2+)</name>
        <dbReference type="ChEBI" id="CHEBI:29105"/>
        <label>2</label>
    </ligand>
</feature>
<keyword evidence="5" id="KW-0378">Hydrolase</keyword>
<dbReference type="RefSeq" id="WP_039313576.1">
    <property type="nucleotide sequence ID" value="NZ_CP006905.1"/>
</dbReference>
<dbReference type="CDD" id="cd05657">
    <property type="entry name" value="M42_glucanase_like"/>
    <property type="match status" value="1"/>
</dbReference>
<dbReference type="EMBL" id="CP006905">
    <property type="protein sequence ID" value="AIY83659.1"/>
    <property type="molecule type" value="Genomic_DNA"/>
</dbReference>
<dbReference type="Proteomes" id="UP000030635">
    <property type="component" value="Chromosome"/>
</dbReference>
<dbReference type="SUPFAM" id="SSF101821">
    <property type="entry name" value="Aminopeptidase/glucanase lid domain"/>
    <property type="match status" value="1"/>
</dbReference>
<dbReference type="SUPFAM" id="SSF53187">
    <property type="entry name" value="Zn-dependent exopeptidases"/>
    <property type="match status" value="1"/>
</dbReference>
<evidence type="ECO:0000256" key="4">
    <source>
        <dbReference type="ARBA" id="ARBA00022723"/>
    </source>
</evidence>
<dbReference type="InterPro" id="IPR023367">
    <property type="entry name" value="Peptidase_M42_dom2"/>
</dbReference>
<keyword evidence="2 9" id="KW-0031">Aminopeptidase</keyword>
<sequence length="345" mass="38078">MNIKVNKDYVLNTAKEILEFDSPSGFCFEIMDLIEAKVKHLGYKFEKTNKGCGIITVEGKSDDKVIGLSSHVDTLGAMVRSITSKGTLKFTLVGGPIVPTLDSEYCTIRTRDGREYTGTFLCDSAAIHVYEDASSKKRTPENMEIRIDEVVKNKEDVLNLGIMSGDFIFINPKTTVTESGFLKSRFIDDKGSVACLLSLLELFKRENIVPSYKTKLFISTYEEVGHGSSYIPQDITEMIAVDMGCIGDDLNCTEYDVSICAKDSGGPYDYNMTTDLVNLAEENDLNYAIDIYPRYGSDVGAALKGGNDIRGALIGPGVNASHGMERTHYSALENTIKLLYLYLTL</sequence>